<keyword evidence="1" id="KW-0472">Membrane</keyword>
<evidence type="ECO:0000256" key="1">
    <source>
        <dbReference type="SAM" id="Phobius"/>
    </source>
</evidence>
<dbReference type="HOGENOM" id="CLU_2959494_0_0_12"/>
<feature type="transmembrane region" description="Helical" evidence="1">
    <location>
        <begin position="12"/>
        <end position="32"/>
    </location>
</feature>
<dbReference type="KEGG" id="tped:TPE_1783"/>
<proteinExistence type="predicted"/>
<dbReference type="AlphaFoldDB" id="S5ZNS7"/>
<reference evidence="2 3" key="1">
    <citation type="journal article" date="2013" name="PLoS ONE">
        <title>Genome-Wide Relatedness of Treponema pedis, from Gingiva and Necrotic Skin Lesions of Pigs, with the Human Oral Pathogen Treponema denticola.</title>
        <authorList>
            <person name="Svartstrom O."/>
            <person name="Mushtaq M."/>
            <person name="Pringle M."/>
            <person name="Segerman B."/>
        </authorList>
    </citation>
    <scope>NUCLEOTIDE SEQUENCE [LARGE SCALE GENOMIC DNA]</scope>
    <source>
        <strain evidence="2">T A4</strain>
    </source>
</reference>
<name>S5ZNS7_9SPIR</name>
<dbReference type="STRING" id="1291379.TPE_1783"/>
<evidence type="ECO:0000313" key="3">
    <source>
        <dbReference type="Proteomes" id="UP000015620"/>
    </source>
</evidence>
<dbReference type="PATRIC" id="fig|1291379.3.peg.1758"/>
<accession>S5ZNS7</accession>
<keyword evidence="1" id="KW-0812">Transmembrane</keyword>
<evidence type="ECO:0000313" key="2">
    <source>
        <dbReference type="EMBL" id="AGT44257.1"/>
    </source>
</evidence>
<keyword evidence="1" id="KW-1133">Transmembrane helix</keyword>
<gene>
    <name evidence="2" type="ORF">TPE_1783</name>
</gene>
<sequence>MRLTRKLRIGHSLLLNLAPDGVYTAAIVTYLARRALTPPFHPYLTNGVCKAVYFLLHYP</sequence>
<organism evidence="2 3">
    <name type="scientific">Treponema pedis str. T A4</name>
    <dbReference type="NCBI Taxonomy" id="1291379"/>
    <lineage>
        <taxon>Bacteria</taxon>
        <taxon>Pseudomonadati</taxon>
        <taxon>Spirochaetota</taxon>
        <taxon>Spirochaetia</taxon>
        <taxon>Spirochaetales</taxon>
        <taxon>Treponemataceae</taxon>
        <taxon>Treponema</taxon>
    </lineage>
</organism>
<dbReference type="EMBL" id="CP004120">
    <property type="protein sequence ID" value="AGT44257.1"/>
    <property type="molecule type" value="Genomic_DNA"/>
</dbReference>
<protein>
    <submittedName>
        <fullName evidence="2">Uncharacterized protein</fullName>
    </submittedName>
</protein>
<dbReference type="Proteomes" id="UP000015620">
    <property type="component" value="Chromosome"/>
</dbReference>
<keyword evidence="3" id="KW-1185">Reference proteome</keyword>